<proteinExistence type="predicted"/>
<dbReference type="AlphaFoldDB" id="A0A1F4TJI6"/>
<evidence type="ECO:0000313" key="1">
    <source>
        <dbReference type="EMBL" id="OGC32888.1"/>
    </source>
</evidence>
<dbReference type="Proteomes" id="UP000178951">
    <property type="component" value="Unassembled WGS sequence"/>
</dbReference>
<organism evidence="1 2">
    <name type="scientific">candidate division WOR-1 bacterium RIFOXYB2_FULL_48_7</name>
    <dbReference type="NCBI Taxonomy" id="1802583"/>
    <lineage>
        <taxon>Bacteria</taxon>
        <taxon>Bacillati</taxon>
        <taxon>Saganbacteria</taxon>
    </lineage>
</organism>
<protein>
    <submittedName>
        <fullName evidence="1">Uncharacterized protein</fullName>
    </submittedName>
</protein>
<reference evidence="1 2" key="1">
    <citation type="journal article" date="2016" name="Nat. Commun.">
        <title>Thousands of microbial genomes shed light on interconnected biogeochemical processes in an aquifer system.</title>
        <authorList>
            <person name="Anantharaman K."/>
            <person name="Brown C.T."/>
            <person name="Hug L.A."/>
            <person name="Sharon I."/>
            <person name="Castelle C.J."/>
            <person name="Probst A.J."/>
            <person name="Thomas B.C."/>
            <person name="Singh A."/>
            <person name="Wilkins M.J."/>
            <person name="Karaoz U."/>
            <person name="Brodie E.L."/>
            <person name="Williams K.H."/>
            <person name="Hubbard S.S."/>
            <person name="Banfield J.F."/>
        </authorList>
    </citation>
    <scope>NUCLEOTIDE SEQUENCE [LARGE SCALE GENOMIC DNA]</scope>
</reference>
<sequence>MHVYFGRQRCTIVTRNWACKFPKPNITALPKSIGTQMVSYLGGQITFKSAFTGIYHCFLGVVRSWKLGWQKNLLEARASDSLAGLAVKTHFSCWGLVNFCQAAQPSSLRWLELVKAMQDKLDQPTYCSAAQFSHQLNARTNLGILNGRLVFVDYGTPGFADFVLANRQSFAEIFNQFQSKG</sequence>
<accession>A0A1F4TJI6</accession>
<evidence type="ECO:0000313" key="2">
    <source>
        <dbReference type="Proteomes" id="UP000178951"/>
    </source>
</evidence>
<gene>
    <name evidence="1" type="ORF">A2311_00065</name>
</gene>
<dbReference type="EMBL" id="MEUF01000069">
    <property type="protein sequence ID" value="OGC32888.1"/>
    <property type="molecule type" value="Genomic_DNA"/>
</dbReference>
<name>A0A1F4TJI6_UNCSA</name>
<comment type="caution">
    <text evidence="1">The sequence shown here is derived from an EMBL/GenBank/DDBJ whole genome shotgun (WGS) entry which is preliminary data.</text>
</comment>